<feature type="transmembrane region" description="Helical" evidence="8">
    <location>
        <begin position="95"/>
        <end position="113"/>
    </location>
</feature>
<keyword evidence="2" id="KW-1003">Cell membrane</keyword>
<dbReference type="InterPro" id="IPR050297">
    <property type="entry name" value="LipidA_mod_glycosyltrf_83"/>
</dbReference>
<evidence type="ECO:0000256" key="4">
    <source>
        <dbReference type="ARBA" id="ARBA00022679"/>
    </source>
</evidence>
<evidence type="ECO:0000256" key="2">
    <source>
        <dbReference type="ARBA" id="ARBA00022475"/>
    </source>
</evidence>
<feature type="transmembrane region" description="Helical" evidence="8">
    <location>
        <begin position="369"/>
        <end position="394"/>
    </location>
</feature>
<dbReference type="EMBL" id="JBHSJH010000001">
    <property type="protein sequence ID" value="MFC4891504.1"/>
    <property type="molecule type" value="Genomic_DNA"/>
</dbReference>
<dbReference type="PANTHER" id="PTHR33908:SF3">
    <property type="entry name" value="UNDECAPRENYL PHOSPHATE-ALPHA-4-AMINO-4-DEOXY-L-ARABINOSE ARABINOSYL TRANSFERASE"/>
    <property type="match status" value="1"/>
</dbReference>
<feature type="transmembrane region" description="Helical" evidence="8">
    <location>
        <begin position="119"/>
        <end position="136"/>
    </location>
</feature>
<feature type="transmembrane region" description="Helical" evidence="8">
    <location>
        <begin position="214"/>
        <end position="237"/>
    </location>
</feature>
<evidence type="ECO:0000313" key="10">
    <source>
        <dbReference type="EMBL" id="MFC4891504.1"/>
    </source>
</evidence>
<feature type="transmembrane region" description="Helical" evidence="8">
    <location>
        <begin position="12"/>
        <end position="32"/>
    </location>
</feature>
<dbReference type="Pfam" id="PF13231">
    <property type="entry name" value="PMT_2"/>
    <property type="match status" value="1"/>
</dbReference>
<evidence type="ECO:0000256" key="6">
    <source>
        <dbReference type="ARBA" id="ARBA00022989"/>
    </source>
</evidence>
<feature type="transmembrane region" description="Helical" evidence="8">
    <location>
        <begin position="70"/>
        <end position="88"/>
    </location>
</feature>
<feature type="domain" description="Glycosyltransferase RgtA/B/C/D-like" evidence="9">
    <location>
        <begin position="68"/>
        <end position="228"/>
    </location>
</feature>
<comment type="subcellular location">
    <subcellularLocation>
        <location evidence="1">Cell membrane</location>
        <topology evidence="1">Multi-pass membrane protein</topology>
    </subcellularLocation>
</comment>
<feature type="transmembrane region" description="Helical" evidence="8">
    <location>
        <begin position="257"/>
        <end position="290"/>
    </location>
</feature>
<dbReference type="EC" id="2.4.-.-" evidence="10"/>
<feature type="transmembrane region" description="Helical" evidence="8">
    <location>
        <begin position="423"/>
        <end position="443"/>
    </location>
</feature>
<dbReference type="RefSeq" id="WP_119330750.1">
    <property type="nucleotide sequence ID" value="NZ_JBHSJH010000001.1"/>
</dbReference>
<keyword evidence="5 8" id="KW-0812">Transmembrane</keyword>
<evidence type="ECO:0000256" key="8">
    <source>
        <dbReference type="SAM" id="Phobius"/>
    </source>
</evidence>
<keyword evidence="7 8" id="KW-0472">Membrane</keyword>
<keyword evidence="3 10" id="KW-0328">Glycosyltransferase</keyword>
<comment type="caution">
    <text evidence="10">The sequence shown here is derived from an EMBL/GenBank/DDBJ whole genome shotgun (WGS) entry which is preliminary data.</text>
</comment>
<dbReference type="Proteomes" id="UP001595926">
    <property type="component" value="Unassembled WGS sequence"/>
</dbReference>
<feature type="transmembrane region" description="Helical" evidence="8">
    <location>
        <begin position="172"/>
        <end position="202"/>
    </location>
</feature>
<proteinExistence type="predicted"/>
<evidence type="ECO:0000256" key="7">
    <source>
        <dbReference type="ARBA" id="ARBA00023136"/>
    </source>
</evidence>
<feature type="transmembrane region" description="Helical" evidence="8">
    <location>
        <begin position="336"/>
        <end position="357"/>
    </location>
</feature>
<dbReference type="PANTHER" id="PTHR33908">
    <property type="entry name" value="MANNOSYLTRANSFERASE YKCB-RELATED"/>
    <property type="match status" value="1"/>
</dbReference>
<protein>
    <submittedName>
        <fullName evidence="10">ArnT family glycosyltransferase</fullName>
        <ecNumber evidence="10">2.4.-.-</ecNumber>
    </submittedName>
</protein>
<evidence type="ECO:0000256" key="5">
    <source>
        <dbReference type="ARBA" id="ARBA00022692"/>
    </source>
</evidence>
<accession>A0ABV9T9B4</accession>
<dbReference type="InterPro" id="IPR038731">
    <property type="entry name" value="RgtA/B/C-like"/>
</dbReference>
<keyword evidence="11" id="KW-1185">Reference proteome</keyword>
<dbReference type="GO" id="GO:0016757">
    <property type="term" value="F:glycosyltransferase activity"/>
    <property type="evidence" value="ECO:0007669"/>
    <property type="project" value="UniProtKB-KW"/>
</dbReference>
<evidence type="ECO:0000256" key="1">
    <source>
        <dbReference type="ARBA" id="ARBA00004651"/>
    </source>
</evidence>
<keyword evidence="6 8" id="KW-1133">Transmembrane helix</keyword>
<feature type="transmembrane region" description="Helical" evidence="8">
    <location>
        <begin position="311"/>
        <end position="330"/>
    </location>
</feature>
<sequence length="600" mass="68953">MLKKIYFFVKNRPFPFFILLVAIIYLSLLGYAPLFDRDEGYYVSVAMNMHNSGDFLLPVYNGAYWLEKPVLLYWLMNASIYLFGATVFAMRLHAALSGILLIISMSFLLIKILKDRKEALIIAASVAFMPLVVLLARTSMIDMTLTLFTTLTLLTFFIGTESEEPKDRKWYYFSWACMGLTFFAKGPVGIAFILPSVGIYLLIQNKLWNVIKRVNFPVGILIFCLVNFWYFIVFYNMGNKFWNDFFVQQIFNRSSESLVGGTAIFTGLGGVFFYIGIVFSTTGAFIALAVSGLFMSFNKEFIKRRTTFDKLALYSSIICIIATIVFSLAATKLPYYILPIYPFLGILVGYFWSNFSLEKKLRNNIKRAFWTIFSLSTFILVLAGILVPTVILFLDWNSIVVAGELNINPVEYDIPYSIPINLWLAYLVALISLLTFVGFRYFYKKNNFSYMLRTIILGGFALSISSCFIFSSIVNWLQKPAIDMSEALKVKVSKDAEIAEFALVKPSLHFYTGKEVINEYAFKTDISIHNKELGIEHYSLIENLNEFNKKFKQDYPYYLIVRKGISNYKDINRAYRVQEFGPYLLLGNKYALEQWQSSTN</sequence>
<evidence type="ECO:0000259" key="9">
    <source>
        <dbReference type="Pfam" id="PF13231"/>
    </source>
</evidence>
<evidence type="ECO:0000313" key="11">
    <source>
        <dbReference type="Proteomes" id="UP001595926"/>
    </source>
</evidence>
<reference evidence="11" key="1">
    <citation type="journal article" date="2019" name="Int. J. Syst. Evol. Microbiol.">
        <title>The Global Catalogue of Microorganisms (GCM) 10K type strain sequencing project: providing services to taxonomists for standard genome sequencing and annotation.</title>
        <authorList>
            <consortium name="The Broad Institute Genomics Platform"/>
            <consortium name="The Broad Institute Genome Sequencing Center for Infectious Disease"/>
            <person name="Wu L."/>
            <person name="Ma J."/>
        </authorList>
    </citation>
    <scope>NUCLEOTIDE SEQUENCE [LARGE SCALE GENOMIC DNA]</scope>
    <source>
        <strain evidence="11">CGMCC 1.13718</strain>
    </source>
</reference>
<feature type="transmembrane region" description="Helical" evidence="8">
    <location>
        <begin position="455"/>
        <end position="477"/>
    </location>
</feature>
<keyword evidence="4 10" id="KW-0808">Transferase</keyword>
<organism evidence="10 11">
    <name type="scientific">Pseudofrancisella aestuarii</name>
    <dbReference type="NCBI Taxonomy" id="2670347"/>
    <lineage>
        <taxon>Bacteria</taxon>
        <taxon>Pseudomonadati</taxon>
        <taxon>Pseudomonadota</taxon>
        <taxon>Gammaproteobacteria</taxon>
        <taxon>Thiotrichales</taxon>
        <taxon>Francisellaceae</taxon>
        <taxon>Pseudofrancisella</taxon>
    </lineage>
</organism>
<gene>
    <name evidence="10" type="ORF">ACFPDQ_00395</name>
</gene>
<feature type="transmembrane region" description="Helical" evidence="8">
    <location>
        <begin position="143"/>
        <end position="160"/>
    </location>
</feature>
<name>A0ABV9T9B4_9GAMM</name>
<evidence type="ECO:0000256" key="3">
    <source>
        <dbReference type="ARBA" id="ARBA00022676"/>
    </source>
</evidence>